<reference evidence="1 2" key="1">
    <citation type="journal article" date="2018" name="Antonie Van Leeuwenhoek">
        <title>Larkinella terrae sp. nov., isolated from soil on Jeju Island, South Korea.</title>
        <authorList>
            <person name="Ten L.N."/>
            <person name="Jeon J."/>
            <person name="Park S.J."/>
            <person name="Park S."/>
            <person name="Lee S.Y."/>
            <person name="Kim M.K."/>
            <person name="Jung H.Y."/>
        </authorList>
    </citation>
    <scope>NUCLEOTIDE SEQUENCE [LARGE SCALE GENOMIC DNA]</scope>
    <source>
        <strain evidence="1 2">KCTC 52001</strain>
    </source>
</reference>
<dbReference type="InterPro" id="IPR006311">
    <property type="entry name" value="TAT_signal"/>
</dbReference>
<dbReference type="Pfam" id="PF13450">
    <property type="entry name" value="NAD_binding_8"/>
    <property type="match status" value="1"/>
</dbReference>
<proteinExistence type="predicted"/>
<dbReference type="AlphaFoldDB" id="A0A7K0EPR7"/>
<evidence type="ECO:0000313" key="2">
    <source>
        <dbReference type="Proteomes" id="UP000441754"/>
    </source>
</evidence>
<dbReference type="InterPro" id="IPR036188">
    <property type="entry name" value="FAD/NAD-bd_sf"/>
</dbReference>
<name>A0A7K0EPR7_9BACT</name>
<dbReference type="Gene3D" id="3.50.50.60">
    <property type="entry name" value="FAD/NAD(P)-binding domain"/>
    <property type="match status" value="1"/>
</dbReference>
<comment type="caution">
    <text evidence="1">The sequence shown here is derived from an EMBL/GenBank/DDBJ whole genome shotgun (WGS) entry which is preliminary data.</text>
</comment>
<organism evidence="1 2">
    <name type="scientific">Larkinella terrae</name>
    <dbReference type="NCBI Taxonomy" id="2025311"/>
    <lineage>
        <taxon>Bacteria</taxon>
        <taxon>Pseudomonadati</taxon>
        <taxon>Bacteroidota</taxon>
        <taxon>Cytophagia</taxon>
        <taxon>Cytophagales</taxon>
        <taxon>Spirosomataceae</taxon>
        <taxon>Larkinella</taxon>
    </lineage>
</organism>
<dbReference type="EMBL" id="WJXZ01000013">
    <property type="protein sequence ID" value="MRS63825.1"/>
    <property type="molecule type" value="Genomic_DNA"/>
</dbReference>
<dbReference type="SUPFAM" id="SSF51905">
    <property type="entry name" value="FAD/NAD(P)-binding domain"/>
    <property type="match status" value="1"/>
</dbReference>
<dbReference type="PROSITE" id="PS51318">
    <property type="entry name" value="TAT"/>
    <property type="match status" value="1"/>
</dbReference>
<accession>A0A7K0EPR7</accession>
<evidence type="ECO:0000313" key="1">
    <source>
        <dbReference type="EMBL" id="MRS63825.1"/>
    </source>
</evidence>
<dbReference type="OrthoDB" id="127573at2"/>
<sequence>MTGCPTPTDSPENPGRRQFLEQAAGLGLSALLAGSAGLQACESTTSHSHITGGMIGANHQIGHLLRNPGKLPPPTQTQETEVLIVGGGITGLSARRWLWQHGMKDVLLVEMDQRPGGNSSSGQNAVSAYPWGAHYLPIPDLRNRELLDFLTECKAITGFGPSGLPNYNEYFLCHDPEERLFINGHWQAGLVPEVGVPEDDKQQIGRFFKLIDELKQSKGSDGKDAFAIPLDQSSADEAFRKWDSVSFEDFLNGQHFTSPYLRWYVEYGCKDDYGSTLKNTSAWAGLHYFAARKGVAANAEPNAVLTWPEGNTFLVRQLEGQAQSPIRSNMLTFSVQENERGVQALCYDSAKKETIAIQARKVLLATPQFVTQNLLKNRVSTDFQYAPWLVANLTVSGLPQGRGLPLCWDNVIYGSSSVGYVTATHQHLNVDEPQKVITVYWPLVQEPPATARRKAYETSYETWVQQLLAELETAHPGVTPSIHNVDCWIWGHGMIVPTPGFIWGKNCSKAAEPVNGKLFFAHSDLSGISIFEEAFYQGIRAAKEIIGQNRSA</sequence>
<gene>
    <name evidence="1" type="ORF">GJJ30_21175</name>
</gene>
<keyword evidence="2" id="KW-1185">Reference proteome</keyword>
<protein>
    <submittedName>
        <fullName evidence="1">FAD-dependent oxidoreductase</fullName>
    </submittedName>
</protein>
<dbReference type="RefSeq" id="WP_154177190.1">
    <property type="nucleotide sequence ID" value="NZ_WJXZ01000013.1"/>
</dbReference>
<dbReference type="Proteomes" id="UP000441754">
    <property type="component" value="Unassembled WGS sequence"/>
</dbReference>